<dbReference type="GO" id="GO:0016020">
    <property type="term" value="C:membrane"/>
    <property type="evidence" value="ECO:0007669"/>
    <property type="project" value="UniProtKB-SubCell"/>
</dbReference>
<keyword evidence="7" id="KW-1185">Reference proteome</keyword>
<dbReference type="Pfam" id="PF13564">
    <property type="entry name" value="DoxX_2"/>
    <property type="match status" value="1"/>
</dbReference>
<feature type="transmembrane region" description="Helical" evidence="5">
    <location>
        <begin position="45"/>
        <end position="67"/>
    </location>
</feature>
<dbReference type="RefSeq" id="WP_130335319.1">
    <property type="nucleotide sequence ID" value="NZ_SHLD01000001.1"/>
</dbReference>
<sequence>MNIVLWIIAGVLAAAFLGAGLLKLSQPKEKLAASGMGWAESFGAGTVKLIGALEVLAAVGLILPALLDVVPVLVPLAALGLVLVMIGAAVTHARRKESQAIVINVVLLILAVVVVWGRFGPYSFTS</sequence>
<evidence type="ECO:0000256" key="3">
    <source>
        <dbReference type="ARBA" id="ARBA00022989"/>
    </source>
</evidence>
<keyword evidence="2 5" id="KW-0812">Transmembrane</keyword>
<reference evidence="6 7" key="1">
    <citation type="submission" date="2019-02" db="EMBL/GenBank/DDBJ databases">
        <title>Sequencing the genomes of 1000 actinobacteria strains.</title>
        <authorList>
            <person name="Klenk H.-P."/>
        </authorList>
    </citation>
    <scope>NUCLEOTIDE SEQUENCE [LARGE SCALE GENOMIC DNA]</scope>
    <source>
        <strain evidence="6 7">DSM 45612</strain>
    </source>
</reference>
<dbReference type="AlphaFoldDB" id="A0A4Q8BC25"/>
<evidence type="ECO:0000256" key="2">
    <source>
        <dbReference type="ARBA" id="ARBA00022692"/>
    </source>
</evidence>
<keyword evidence="3 5" id="KW-1133">Transmembrane helix</keyword>
<accession>A0A4Q8BC25</accession>
<dbReference type="OrthoDB" id="3790625at2"/>
<dbReference type="Proteomes" id="UP000294114">
    <property type="component" value="Unassembled WGS sequence"/>
</dbReference>
<keyword evidence="4 5" id="KW-0472">Membrane</keyword>
<protein>
    <submittedName>
        <fullName evidence="6">DoxX-like protein</fullName>
    </submittedName>
</protein>
<feature type="transmembrane region" description="Helical" evidence="5">
    <location>
        <begin position="6"/>
        <end position="24"/>
    </location>
</feature>
<evidence type="ECO:0000256" key="4">
    <source>
        <dbReference type="ARBA" id="ARBA00023136"/>
    </source>
</evidence>
<comment type="caution">
    <text evidence="6">The sequence shown here is derived from an EMBL/GenBank/DDBJ whole genome shotgun (WGS) entry which is preliminary data.</text>
</comment>
<feature type="transmembrane region" description="Helical" evidence="5">
    <location>
        <begin position="73"/>
        <end position="93"/>
    </location>
</feature>
<name>A0A4Q8BC25_9ACTN</name>
<evidence type="ECO:0000313" key="7">
    <source>
        <dbReference type="Proteomes" id="UP000294114"/>
    </source>
</evidence>
<dbReference type="EMBL" id="SHLD01000001">
    <property type="protein sequence ID" value="RZU75380.1"/>
    <property type="molecule type" value="Genomic_DNA"/>
</dbReference>
<dbReference type="InterPro" id="IPR032808">
    <property type="entry name" value="DoxX"/>
</dbReference>
<feature type="transmembrane region" description="Helical" evidence="5">
    <location>
        <begin position="100"/>
        <end position="119"/>
    </location>
</feature>
<evidence type="ECO:0000313" key="6">
    <source>
        <dbReference type="EMBL" id="RZU75380.1"/>
    </source>
</evidence>
<organism evidence="6 7">
    <name type="scientific">Micromonospora kangleipakensis</name>
    <dbReference type="NCBI Taxonomy" id="1077942"/>
    <lineage>
        <taxon>Bacteria</taxon>
        <taxon>Bacillati</taxon>
        <taxon>Actinomycetota</taxon>
        <taxon>Actinomycetes</taxon>
        <taxon>Micromonosporales</taxon>
        <taxon>Micromonosporaceae</taxon>
        <taxon>Micromonospora</taxon>
    </lineage>
</organism>
<evidence type="ECO:0000256" key="1">
    <source>
        <dbReference type="ARBA" id="ARBA00004141"/>
    </source>
</evidence>
<comment type="subcellular location">
    <subcellularLocation>
        <location evidence="1">Membrane</location>
        <topology evidence="1">Multi-pass membrane protein</topology>
    </subcellularLocation>
</comment>
<evidence type="ECO:0000256" key="5">
    <source>
        <dbReference type="SAM" id="Phobius"/>
    </source>
</evidence>
<gene>
    <name evidence="6" type="ORF">EV384_3920</name>
</gene>
<proteinExistence type="predicted"/>